<dbReference type="Gene3D" id="1.25.40.20">
    <property type="entry name" value="Ankyrin repeat-containing domain"/>
    <property type="match status" value="2"/>
</dbReference>
<organism evidence="4 5">
    <name type="scientific">Trichomonas vaginalis (strain ATCC PRA-98 / G3)</name>
    <dbReference type="NCBI Taxonomy" id="412133"/>
    <lineage>
        <taxon>Eukaryota</taxon>
        <taxon>Metamonada</taxon>
        <taxon>Parabasalia</taxon>
        <taxon>Trichomonadida</taxon>
        <taxon>Trichomonadidae</taxon>
        <taxon>Trichomonas</taxon>
    </lineage>
</organism>
<dbReference type="SMR" id="A2ECY6"/>
<reference evidence="4" key="2">
    <citation type="journal article" date="2007" name="Science">
        <title>Draft genome sequence of the sexually transmitted pathogen Trichomonas vaginalis.</title>
        <authorList>
            <person name="Carlton J.M."/>
            <person name="Hirt R.P."/>
            <person name="Silva J.C."/>
            <person name="Delcher A.L."/>
            <person name="Schatz M."/>
            <person name="Zhao Q."/>
            <person name="Wortman J.R."/>
            <person name="Bidwell S.L."/>
            <person name="Alsmark U.C.M."/>
            <person name="Besteiro S."/>
            <person name="Sicheritz-Ponten T."/>
            <person name="Noel C.J."/>
            <person name="Dacks J.B."/>
            <person name="Foster P.G."/>
            <person name="Simillion C."/>
            <person name="Van de Peer Y."/>
            <person name="Miranda-Saavedra D."/>
            <person name="Barton G.J."/>
            <person name="Westrop G.D."/>
            <person name="Mueller S."/>
            <person name="Dessi D."/>
            <person name="Fiori P.L."/>
            <person name="Ren Q."/>
            <person name="Paulsen I."/>
            <person name="Zhang H."/>
            <person name="Bastida-Corcuera F.D."/>
            <person name="Simoes-Barbosa A."/>
            <person name="Brown M.T."/>
            <person name="Hayes R.D."/>
            <person name="Mukherjee M."/>
            <person name="Okumura C.Y."/>
            <person name="Schneider R."/>
            <person name="Smith A.J."/>
            <person name="Vanacova S."/>
            <person name="Villalvazo M."/>
            <person name="Haas B.J."/>
            <person name="Pertea M."/>
            <person name="Feldblyum T.V."/>
            <person name="Utterback T.R."/>
            <person name="Shu C.L."/>
            <person name="Osoegawa K."/>
            <person name="de Jong P.J."/>
            <person name="Hrdy I."/>
            <person name="Horvathova L."/>
            <person name="Zubacova Z."/>
            <person name="Dolezal P."/>
            <person name="Malik S.B."/>
            <person name="Logsdon J.M. Jr."/>
            <person name="Henze K."/>
            <person name="Gupta A."/>
            <person name="Wang C.C."/>
            <person name="Dunne R.L."/>
            <person name="Upcroft J.A."/>
            <person name="Upcroft P."/>
            <person name="White O."/>
            <person name="Salzberg S.L."/>
            <person name="Tang P."/>
            <person name="Chiu C.-H."/>
            <person name="Lee Y.-S."/>
            <person name="Embley T.M."/>
            <person name="Coombs G.H."/>
            <person name="Mottram J.C."/>
            <person name="Tachezy J."/>
            <person name="Fraser-Liggett C.M."/>
            <person name="Johnson P.J."/>
        </authorList>
    </citation>
    <scope>NUCLEOTIDE SEQUENCE [LARGE SCALE GENOMIC DNA]</scope>
    <source>
        <strain evidence="4">G3</strain>
    </source>
</reference>
<evidence type="ECO:0000313" key="5">
    <source>
        <dbReference type="Proteomes" id="UP000001542"/>
    </source>
</evidence>
<dbReference type="SUPFAM" id="SSF48403">
    <property type="entry name" value="Ankyrin repeat"/>
    <property type="match status" value="1"/>
</dbReference>
<dbReference type="GO" id="GO:0000976">
    <property type="term" value="F:transcription cis-regulatory region binding"/>
    <property type="evidence" value="ECO:0000318"/>
    <property type="project" value="GO_Central"/>
</dbReference>
<feature type="repeat" description="ANK" evidence="3">
    <location>
        <begin position="40"/>
        <end position="72"/>
    </location>
</feature>
<dbReference type="PROSITE" id="PS50297">
    <property type="entry name" value="ANK_REP_REGION"/>
    <property type="match status" value="2"/>
</dbReference>
<dbReference type="PANTHER" id="PTHR24171:SF9">
    <property type="entry name" value="ANKYRIN REPEAT DOMAIN-CONTAINING PROTEIN 39"/>
    <property type="match status" value="1"/>
</dbReference>
<keyword evidence="1" id="KW-0677">Repeat</keyword>
<dbReference type="Pfam" id="PF12796">
    <property type="entry name" value="Ank_2"/>
    <property type="match status" value="1"/>
</dbReference>
<sequence length="94" mass="10857">MDIKDCEEKTVLHYSVENKNIEITKYLVLHGADINLQDKLGRTPLHYAVLKNNKELAAFLISYCADTNMKDNHGKTALDIAINNYRYKIIQLFD</sequence>
<name>A2ECY6_TRIV3</name>
<dbReference type="InterPro" id="IPR002110">
    <property type="entry name" value="Ankyrin_rpt"/>
</dbReference>
<dbReference type="Proteomes" id="UP000001542">
    <property type="component" value="Unassembled WGS sequence"/>
</dbReference>
<feature type="repeat" description="ANK" evidence="3">
    <location>
        <begin position="7"/>
        <end position="39"/>
    </location>
</feature>
<dbReference type="GO" id="GO:0045944">
    <property type="term" value="P:positive regulation of transcription by RNA polymerase II"/>
    <property type="evidence" value="ECO:0000318"/>
    <property type="project" value="GO_Central"/>
</dbReference>
<protein>
    <submittedName>
        <fullName evidence="4">Uncharacterized protein</fullName>
    </submittedName>
</protein>
<dbReference type="PROSITE" id="PS50088">
    <property type="entry name" value="ANK_REPEAT"/>
    <property type="match status" value="2"/>
</dbReference>
<dbReference type="PANTHER" id="PTHR24171">
    <property type="entry name" value="ANKYRIN REPEAT DOMAIN-CONTAINING PROTEIN 39-RELATED"/>
    <property type="match status" value="1"/>
</dbReference>
<dbReference type="GO" id="GO:0005634">
    <property type="term" value="C:nucleus"/>
    <property type="evidence" value="ECO:0000318"/>
    <property type="project" value="GO_Central"/>
</dbReference>
<reference evidence="4" key="1">
    <citation type="submission" date="2006-10" db="EMBL/GenBank/DDBJ databases">
        <authorList>
            <person name="Amadeo P."/>
            <person name="Zhao Q."/>
            <person name="Wortman J."/>
            <person name="Fraser-Liggett C."/>
            <person name="Carlton J."/>
        </authorList>
    </citation>
    <scope>NUCLEOTIDE SEQUENCE</scope>
    <source>
        <strain evidence="4">G3</strain>
    </source>
</reference>
<dbReference type="VEuPathDB" id="TrichDB:TVAG_102810"/>
<dbReference type="SMART" id="SM00248">
    <property type="entry name" value="ANK"/>
    <property type="match status" value="2"/>
</dbReference>
<dbReference type="eggNOG" id="KOG0817">
    <property type="taxonomic scope" value="Eukaryota"/>
</dbReference>
<evidence type="ECO:0000256" key="3">
    <source>
        <dbReference type="PROSITE-ProRule" id="PRU00023"/>
    </source>
</evidence>
<evidence type="ECO:0000313" key="4">
    <source>
        <dbReference type="EMBL" id="EAY09531.1"/>
    </source>
</evidence>
<evidence type="ECO:0000256" key="2">
    <source>
        <dbReference type="ARBA" id="ARBA00023043"/>
    </source>
</evidence>
<dbReference type="OMA" id="ACEHGSM"/>
<keyword evidence="5" id="KW-1185">Reference proteome</keyword>
<dbReference type="AlphaFoldDB" id="A2ECY6"/>
<dbReference type="OrthoDB" id="194358at2759"/>
<keyword evidence="2 3" id="KW-0040">ANK repeat</keyword>
<gene>
    <name evidence="4" type="ORF">TVAG_102810</name>
</gene>
<dbReference type="STRING" id="5722.A2ECY6"/>
<dbReference type="RefSeq" id="XP_001321754.1">
    <property type="nucleotide sequence ID" value="XM_001321719.1"/>
</dbReference>
<dbReference type="KEGG" id="tva:4767454"/>
<dbReference type="InParanoid" id="A2ECY6"/>
<proteinExistence type="predicted"/>
<dbReference type="VEuPathDB" id="TrichDB:TVAGG3_0757840"/>
<accession>A2ECY6</accession>
<dbReference type="EMBL" id="DS113356">
    <property type="protein sequence ID" value="EAY09531.1"/>
    <property type="molecule type" value="Genomic_DNA"/>
</dbReference>
<dbReference type="InterPro" id="IPR036770">
    <property type="entry name" value="Ankyrin_rpt-contain_sf"/>
</dbReference>
<evidence type="ECO:0000256" key="1">
    <source>
        <dbReference type="ARBA" id="ARBA00022737"/>
    </source>
</evidence>